<protein>
    <recommendedName>
        <fullName evidence="2">histidine kinase</fullName>
        <ecNumber evidence="2">2.7.13.3</ecNumber>
    </recommendedName>
</protein>
<dbReference type="InterPro" id="IPR029016">
    <property type="entry name" value="GAF-like_dom_sf"/>
</dbReference>
<evidence type="ECO:0000256" key="8">
    <source>
        <dbReference type="ARBA" id="ARBA00023012"/>
    </source>
</evidence>
<dbReference type="PANTHER" id="PTHR43065:SF10">
    <property type="entry name" value="PEROXIDE STRESS-ACTIVATED HISTIDINE KINASE MAK3"/>
    <property type="match status" value="1"/>
</dbReference>
<dbReference type="eggNOG" id="COG2203">
    <property type="taxonomic scope" value="Bacteria"/>
</dbReference>
<dbReference type="Pfam" id="PF02518">
    <property type="entry name" value="HATPase_c"/>
    <property type="match status" value="1"/>
</dbReference>
<dbReference type="InterPro" id="IPR035965">
    <property type="entry name" value="PAS-like_dom_sf"/>
</dbReference>
<evidence type="ECO:0000313" key="10">
    <source>
        <dbReference type="EMBL" id="ACK54223.1"/>
    </source>
</evidence>
<dbReference type="SMART" id="SM00387">
    <property type="entry name" value="HATPase_c"/>
    <property type="match status" value="1"/>
</dbReference>
<dbReference type="InterPro" id="IPR005467">
    <property type="entry name" value="His_kinase_dom"/>
</dbReference>
<proteinExistence type="predicted"/>
<evidence type="ECO:0000256" key="1">
    <source>
        <dbReference type="ARBA" id="ARBA00000085"/>
    </source>
</evidence>
<dbReference type="SUPFAM" id="SSF47384">
    <property type="entry name" value="Homodimeric domain of signal transducing histidine kinase"/>
    <property type="match status" value="1"/>
</dbReference>
<evidence type="ECO:0000259" key="9">
    <source>
        <dbReference type="PROSITE" id="PS50109"/>
    </source>
</evidence>
<keyword evidence="6 10" id="KW-0418">Kinase</keyword>
<dbReference type="PRINTS" id="PR00344">
    <property type="entry name" value="BCTRLSENSOR"/>
</dbReference>
<feature type="domain" description="Histidine kinase" evidence="9">
    <location>
        <begin position="529"/>
        <end position="744"/>
    </location>
</feature>
<accession>C4ZNR0</accession>
<dbReference type="EMBL" id="CP001281">
    <property type="protein sequence ID" value="ACK54223.1"/>
    <property type="molecule type" value="Genomic_DNA"/>
</dbReference>
<evidence type="ECO:0000256" key="7">
    <source>
        <dbReference type="ARBA" id="ARBA00022840"/>
    </source>
</evidence>
<dbReference type="Gene3D" id="3.30.450.40">
    <property type="match status" value="2"/>
</dbReference>
<reference evidence="11" key="1">
    <citation type="submission" date="2009-05" db="EMBL/GenBank/DDBJ databases">
        <title>Complete sequence of chromosome of Thauera sp. MZ1T.</title>
        <authorList>
            <consortium name="US DOE Joint Genome Institute"/>
            <person name="Lucas S."/>
            <person name="Copeland A."/>
            <person name="Lapidus A."/>
            <person name="Glavina del Rio T."/>
            <person name="Dalin E."/>
            <person name="Tice H."/>
            <person name="Bruce D."/>
            <person name="Goodwin L."/>
            <person name="Pitluck S."/>
            <person name="Sims D."/>
            <person name="Brettin T."/>
            <person name="Detter J.C."/>
            <person name="Han C."/>
            <person name="Larimer F."/>
            <person name="Land M."/>
            <person name="Hauser L."/>
            <person name="Kyrpides N."/>
            <person name="Mikhailova N."/>
            <person name="Sayler G.S."/>
        </authorList>
    </citation>
    <scope>NUCLEOTIDE SEQUENCE [LARGE SCALE GENOMIC DNA]</scope>
    <source>
        <strain evidence="11">MZ1T</strain>
    </source>
</reference>
<evidence type="ECO:0000256" key="3">
    <source>
        <dbReference type="ARBA" id="ARBA00022553"/>
    </source>
</evidence>
<dbReference type="RefSeq" id="WP_012585025.1">
    <property type="nucleotide sequence ID" value="NC_011662.2"/>
</dbReference>
<dbReference type="EC" id="2.7.13.3" evidence="2"/>
<evidence type="ECO:0000256" key="5">
    <source>
        <dbReference type="ARBA" id="ARBA00022741"/>
    </source>
</evidence>
<keyword evidence="7" id="KW-0067">ATP-binding</keyword>
<dbReference type="PANTHER" id="PTHR43065">
    <property type="entry name" value="SENSOR HISTIDINE KINASE"/>
    <property type="match status" value="1"/>
</dbReference>
<gene>
    <name evidence="10" type="ordered locus">Tmz1t_1464</name>
</gene>
<name>C4ZNR0_THASP</name>
<evidence type="ECO:0000256" key="4">
    <source>
        <dbReference type="ARBA" id="ARBA00022679"/>
    </source>
</evidence>
<dbReference type="KEGG" id="tmz:Tmz1t_1464"/>
<keyword evidence="11" id="KW-1185">Reference proteome</keyword>
<keyword evidence="3" id="KW-0597">Phosphoprotein</keyword>
<dbReference type="GO" id="GO:0005524">
    <property type="term" value="F:ATP binding"/>
    <property type="evidence" value="ECO:0007669"/>
    <property type="project" value="UniProtKB-KW"/>
</dbReference>
<dbReference type="InterPro" id="IPR036890">
    <property type="entry name" value="HATPase_C_sf"/>
</dbReference>
<dbReference type="Gene3D" id="3.30.450.20">
    <property type="entry name" value="PAS domain"/>
    <property type="match status" value="1"/>
</dbReference>
<dbReference type="eggNOG" id="COG4191">
    <property type="taxonomic scope" value="Bacteria"/>
</dbReference>
<reference evidence="10 11" key="2">
    <citation type="journal article" date="2012" name="Stand. Genomic Sci.">
        <title>Complete genome sequence of Thauera aminoaromatica strain MZ1T.</title>
        <authorList>
            <person name="Jiang K."/>
            <person name="Sanseverino J."/>
            <person name="Chauhan A."/>
            <person name="Lucas S."/>
            <person name="Copeland A."/>
            <person name="Lapidus A."/>
            <person name="Del Rio T.G."/>
            <person name="Dalin E."/>
            <person name="Tice H."/>
            <person name="Bruce D."/>
            <person name="Goodwin L."/>
            <person name="Pitluck S."/>
            <person name="Sims D."/>
            <person name="Brettin T."/>
            <person name="Detter J.C."/>
            <person name="Han C."/>
            <person name="Chang Y.J."/>
            <person name="Larimer F."/>
            <person name="Land M."/>
            <person name="Hauser L."/>
            <person name="Kyrpides N.C."/>
            <person name="Mikhailova N."/>
            <person name="Moser S."/>
            <person name="Jegier P."/>
            <person name="Close D."/>
            <person name="Debruyn J.M."/>
            <person name="Wang Y."/>
            <person name="Layton A.C."/>
            <person name="Allen M.S."/>
            <person name="Sayler G.S."/>
        </authorList>
    </citation>
    <scope>NUCLEOTIDE SEQUENCE [LARGE SCALE GENOMIC DNA]</scope>
    <source>
        <strain evidence="10 11">MZ1T</strain>
    </source>
</reference>
<dbReference type="Pfam" id="PF00512">
    <property type="entry name" value="HisKA"/>
    <property type="match status" value="1"/>
</dbReference>
<evidence type="ECO:0000313" key="11">
    <source>
        <dbReference type="Proteomes" id="UP000002186"/>
    </source>
</evidence>
<dbReference type="SUPFAM" id="SSF55781">
    <property type="entry name" value="GAF domain-like"/>
    <property type="match status" value="2"/>
</dbReference>
<dbReference type="Gene3D" id="3.30.565.10">
    <property type="entry name" value="Histidine kinase-like ATPase, C-terminal domain"/>
    <property type="match status" value="1"/>
</dbReference>
<dbReference type="GO" id="GO:0000155">
    <property type="term" value="F:phosphorelay sensor kinase activity"/>
    <property type="evidence" value="ECO:0007669"/>
    <property type="project" value="InterPro"/>
</dbReference>
<comment type="catalytic activity">
    <reaction evidence="1">
        <text>ATP + protein L-histidine = ADP + protein N-phospho-L-histidine.</text>
        <dbReference type="EC" id="2.7.13.3"/>
    </reaction>
</comment>
<dbReference type="SUPFAM" id="SSF55874">
    <property type="entry name" value="ATPase domain of HSP90 chaperone/DNA topoisomerase II/histidine kinase"/>
    <property type="match status" value="1"/>
</dbReference>
<dbReference type="CDD" id="cd00082">
    <property type="entry name" value="HisKA"/>
    <property type="match status" value="1"/>
</dbReference>
<dbReference type="PROSITE" id="PS50109">
    <property type="entry name" value="HIS_KIN"/>
    <property type="match status" value="1"/>
</dbReference>
<evidence type="ECO:0000256" key="6">
    <source>
        <dbReference type="ARBA" id="ARBA00022777"/>
    </source>
</evidence>
<keyword evidence="4" id="KW-0808">Transferase</keyword>
<sequence length="745" mass="81736">MLNGTDAGSPNNGGGSVGAEEQVRTNAAFADNFSFLALASALSSSLVRAQSAELDEQVRNALQRIVEFFDADRGILCVVAHADRRVLIRDCVQRGGADLPLSTPDAGAIFPWLFDEVVVGGRVVSIPSIDRLPPAVALDRAGLCGWQVRSAQFVPISHAGVVEFVLGLGCSCDDPGWTDETIGRLCLLGETLAGALRHQVLEEKQVDSLRFERVIADACARFAGAWSDQIDEEIERALKEVLDFTGADQAGFFATVDTPGHLRLTHLNHAEGIVPAEKQVIPYGRACPWLYDIVVNQRRLYCFHRWDEIPIEAEVDRRYLEMKGTRSGLYVPYVVGGVVRHVFAVISNTGEIRWSPVLVERIQALGGVFVSALARKSVFDALRRSEEGLREAQRIAGLGSWEWDVQTDAVWTSPQTDLILGSKARSFKTFMERVPEDERAVLTQALEACLSATPARQRIHHRILGAGGEERFVENHFERVAGGPASGPRVFGTLQDITLRRRDELELESLRAQRWHADRVAQIAVMTSSLAHELSQPLTAILSNAQAGLRMLRAGALPAEEGEAILEDIVADDKRAAQVIESLRAMLRRRPTERQRVEIAQLVRDVMGLMHSELVMNDVRFELDLLAEGCIEVDRAQIQQVLINLIMNGIEAMHELPPGGRLLSLTVTRDEARGVKFSVTDVGHGLEVLDPGKVFQPFWTTKTTGIGMGLAICRSIVEAQGGRIWGENNAGPGATFSFTLPALAR</sequence>
<dbReference type="SUPFAM" id="SSF55785">
    <property type="entry name" value="PYP-like sensor domain (PAS domain)"/>
    <property type="match status" value="1"/>
</dbReference>
<keyword evidence="8" id="KW-0902">Two-component regulatory system</keyword>
<dbReference type="Proteomes" id="UP000002186">
    <property type="component" value="Chromosome"/>
</dbReference>
<dbReference type="SMART" id="SM00388">
    <property type="entry name" value="HisKA"/>
    <property type="match status" value="1"/>
</dbReference>
<dbReference type="InterPro" id="IPR003661">
    <property type="entry name" value="HisK_dim/P_dom"/>
</dbReference>
<dbReference type="STRING" id="85643.Tmz1t_1464"/>
<keyword evidence="5" id="KW-0547">Nucleotide-binding</keyword>
<dbReference type="InterPro" id="IPR004358">
    <property type="entry name" value="Sig_transdc_His_kin-like_C"/>
</dbReference>
<dbReference type="AlphaFoldDB" id="C4ZNR0"/>
<organism evidence="10 11">
    <name type="scientific">Thauera aminoaromatica</name>
    <dbReference type="NCBI Taxonomy" id="164330"/>
    <lineage>
        <taxon>Bacteria</taxon>
        <taxon>Pseudomonadati</taxon>
        <taxon>Pseudomonadota</taxon>
        <taxon>Betaproteobacteria</taxon>
        <taxon>Rhodocyclales</taxon>
        <taxon>Zoogloeaceae</taxon>
        <taxon>Thauera</taxon>
    </lineage>
</organism>
<dbReference type="InterPro" id="IPR003594">
    <property type="entry name" value="HATPase_dom"/>
</dbReference>
<dbReference type="HOGENOM" id="CLU_372943_0_0_4"/>
<evidence type="ECO:0000256" key="2">
    <source>
        <dbReference type="ARBA" id="ARBA00012438"/>
    </source>
</evidence>
<dbReference type="InterPro" id="IPR036097">
    <property type="entry name" value="HisK_dim/P_sf"/>
</dbReference>
<dbReference type="Gene3D" id="1.10.287.130">
    <property type="match status" value="1"/>
</dbReference>